<feature type="transmembrane region" description="Helical" evidence="1">
    <location>
        <begin position="79"/>
        <end position="98"/>
    </location>
</feature>
<reference evidence="2 3" key="1">
    <citation type="submission" date="2020-08" db="EMBL/GenBank/DDBJ databases">
        <title>Genomic Encyclopedia of Archaeal and Bacterial Type Strains, Phase II (KMG-II): from individual species to whole genera.</title>
        <authorList>
            <person name="Goeker M."/>
        </authorList>
    </citation>
    <scope>NUCLEOTIDE SEQUENCE [LARGE SCALE GENOMIC DNA]</scope>
    <source>
        <strain evidence="2 3">5AG</strain>
    </source>
</reference>
<dbReference type="InterPro" id="IPR009937">
    <property type="entry name" value="Phage_holin_3_6"/>
</dbReference>
<proteinExistence type="predicted"/>
<protein>
    <submittedName>
        <fullName evidence="2">Putative membrane protein YqjE</fullName>
    </submittedName>
</protein>
<evidence type="ECO:0000256" key="1">
    <source>
        <dbReference type="SAM" id="Phobius"/>
    </source>
</evidence>
<organism evidence="2 3">
    <name type="scientific">Halomonas campaniensis</name>
    <dbReference type="NCBI Taxonomy" id="213554"/>
    <lineage>
        <taxon>Bacteria</taxon>
        <taxon>Pseudomonadati</taxon>
        <taxon>Pseudomonadota</taxon>
        <taxon>Gammaproteobacteria</taxon>
        <taxon>Oceanospirillales</taxon>
        <taxon>Halomonadaceae</taxon>
        <taxon>Halomonas</taxon>
    </lineage>
</organism>
<sequence length="137" mass="14863">MSEGQGPAQRLFEAAKRLLASLLATGETRLRLAVLELEEERARLIGLLLLAGLSLILLLLGIGVLTTLIIVAFWDSYRLTAIAVSAALLLGGGAGLALRVMQLARRRTLLASTLKHLATDRDLVERDREATRHGERS</sequence>
<evidence type="ECO:0000313" key="3">
    <source>
        <dbReference type="Proteomes" id="UP000553442"/>
    </source>
</evidence>
<dbReference type="RefSeq" id="WP_183332372.1">
    <property type="nucleotide sequence ID" value="NZ_JACHZF010000017.1"/>
</dbReference>
<keyword evidence="3" id="KW-1185">Reference proteome</keyword>
<dbReference type="Proteomes" id="UP000553442">
    <property type="component" value="Unassembled WGS sequence"/>
</dbReference>
<comment type="caution">
    <text evidence="2">The sequence shown here is derived from an EMBL/GenBank/DDBJ whole genome shotgun (WGS) entry which is preliminary data.</text>
</comment>
<dbReference type="AlphaFoldDB" id="A0A7W5K436"/>
<accession>A0A7W5K436</accession>
<name>A0A7W5K436_9GAMM</name>
<dbReference type="Pfam" id="PF07332">
    <property type="entry name" value="Phage_holin_3_6"/>
    <property type="match status" value="1"/>
</dbReference>
<gene>
    <name evidence="2" type="ORF">BDK63_002474</name>
</gene>
<evidence type="ECO:0000313" key="2">
    <source>
        <dbReference type="EMBL" id="MBB3331591.1"/>
    </source>
</evidence>
<keyword evidence="1" id="KW-1133">Transmembrane helix</keyword>
<keyword evidence="1" id="KW-0812">Transmembrane</keyword>
<keyword evidence="1" id="KW-0472">Membrane</keyword>
<feature type="transmembrane region" description="Helical" evidence="1">
    <location>
        <begin position="47"/>
        <end position="73"/>
    </location>
</feature>
<dbReference type="EMBL" id="JACHZF010000017">
    <property type="protein sequence ID" value="MBB3331591.1"/>
    <property type="molecule type" value="Genomic_DNA"/>
</dbReference>